<evidence type="ECO:0000313" key="2">
    <source>
        <dbReference type="EMBL" id="CAF2826084.1"/>
    </source>
</evidence>
<feature type="domain" description="IQ motif and ubiquitin-like" evidence="1">
    <location>
        <begin position="258"/>
        <end position="335"/>
    </location>
</feature>
<gene>
    <name evidence="2" type="ORF">LSAA_4054</name>
</gene>
<dbReference type="EMBL" id="HG994592">
    <property type="protein sequence ID" value="CAF2826084.1"/>
    <property type="molecule type" value="Genomic_DNA"/>
</dbReference>
<sequence length="557" mass="63839">MILSVFETKEKLEDTVSLDSLGVLANGVLELNLNCIDGAKGQSLNVEIVQASNKKTFLGGFVNTKTKLEYHHAEAQTRRKSNIRIDINHEDYVSQILQTKPESNKYQQAGYEKSVQTSRNPPRDDYPLNKIIIPSGHYVTAGEISELFVKNVIVIQRSVRKWRARKKILRAQQYKKDQMISDEDNVGVAPKNPKSLSKERAKLILEEAKQLIVIDQSKGKIRKDVHKESLVNSIIKAGKPKLWINGKGRLVKTAHEGENDERREALICLADIIGQLEQCSLTSEIIQLAEREEDLRIRGFKSHQIFGLMTRIGNLFLKLIKSPLHNPAIHQSLNNKLQLHLQPSDLSLISRELPIEYCKGCRKYLSKTSFGQAKEKKSSNKNGKQNLESKCLRCGRLDNDARTRQDLSIYKDMLNYIKKDEEHLNGFDSPVFKLKDSDIRQIVVNLWGSKSILSGLNDPYDLCLVRWDKTTHWSPWNCVLLSFEEGAIHSQLSNIKKVYKYFLIERVNYRHTLARIHFAKDPYLYSYVKNESKENKVESLSIKGDTIKPNNPNGFKF</sequence>
<evidence type="ECO:0000259" key="1">
    <source>
        <dbReference type="Pfam" id="PF25805"/>
    </source>
</evidence>
<dbReference type="OrthoDB" id="10265862at2759"/>
<reference evidence="2" key="1">
    <citation type="submission" date="2021-02" db="EMBL/GenBank/DDBJ databases">
        <authorList>
            <person name="Bekaert M."/>
        </authorList>
    </citation>
    <scope>NUCLEOTIDE SEQUENCE</scope>
    <source>
        <strain evidence="2">IoA-00</strain>
    </source>
</reference>
<proteinExistence type="predicted"/>
<protein>
    <submittedName>
        <fullName evidence="2">(salmon louse) hypothetical protein</fullName>
    </submittedName>
</protein>
<organism evidence="2 3">
    <name type="scientific">Lepeophtheirus salmonis</name>
    <name type="common">Salmon louse</name>
    <name type="synonym">Caligus salmonis</name>
    <dbReference type="NCBI Taxonomy" id="72036"/>
    <lineage>
        <taxon>Eukaryota</taxon>
        <taxon>Metazoa</taxon>
        <taxon>Ecdysozoa</taxon>
        <taxon>Arthropoda</taxon>
        <taxon>Crustacea</taxon>
        <taxon>Multicrustacea</taxon>
        <taxon>Hexanauplia</taxon>
        <taxon>Copepoda</taxon>
        <taxon>Siphonostomatoida</taxon>
        <taxon>Caligidae</taxon>
        <taxon>Lepeophtheirus</taxon>
    </lineage>
</organism>
<keyword evidence="3" id="KW-1185">Reference proteome</keyword>
<dbReference type="PANTHER" id="PTHR21074:SF0">
    <property type="entry name" value="IQ AND UBIQUITIN-LIKE DOMAIN-CONTAINING PROTEIN"/>
    <property type="match status" value="1"/>
</dbReference>
<dbReference type="Pfam" id="PF25805">
    <property type="entry name" value="IQUB"/>
    <property type="match status" value="1"/>
</dbReference>
<accession>A0A7R8CHQ6</accession>
<dbReference type="AlphaFoldDB" id="A0A7R8CHQ6"/>
<dbReference type="Proteomes" id="UP000675881">
    <property type="component" value="Chromosome 13"/>
</dbReference>
<dbReference type="InterPro" id="IPR037695">
    <property type="entry name" value="IQUB"/>
</dbReference>
<evidence type="ECO:0000313" key="3">
    <source>
        <dbReference type="Proteomes" id="UP000675881"/>
    </source>
</evidence>
<dbReference type="PROSITE" id="PS50096">
    <property type="entry name" value="IQ"/>
    <property type="match status" value="1"/>
</dbReference>
<dbReference type="InterPro" id="IPR057887">
    <property type="entry name" value="IQUB_helical"/>
</dbReference>
<dbReference type="PANTHER" id="PTHR21074">
    <property type="entry name" value="IQ AND UBIQUITIN-LIKE DOMAIN-CONTAINING PROTEIN"/>
    <property type="match status" value="1"/>
</dbReference>
<name>A0A7R8CHQ6_LEPSM</name>